<dbReference type="InterPro" id="IPR012337">
    <property type="entry name" value="RNaseH-like_sf"/>
</dbReference>
<dbReference type="InterPro" id="IPR006641">
    <property type="entry name" value="YqgF/RNaseH-like_dom"/>
</dbReference>
<dbReference type="PANTHER" id="PTHR33317">
    <property type="entry name" value="POLYNUCLEOTIDYL TRANSFERASE, RIBONUCLEASE H-LIKE SUPERFAMILY PROTEIN"/>
    <property type="match status" value="1"/>
</dbReference>
<feature type="domain" description="YqgF/RNase H-like" evidence="5">
    <location>
        <begin position="22"/>
        <end position="148"/>
    </location>
</feature>
<dbReference type="HAMAP" id="MF_00651">
    <property type="entry name" value="Nuclease_YqgF"/>
    <property type="match status" value="1"/>
</dbReference>
<evidence type="ECO:0000256" key="3">
    <source>
        <dbReference type="ARBA" id="ARBA00022722"/>
    </source>
</evidence>
<dbReference type="Gene3D" id="3.30.420.140">
    <property type="entry name" value="YqgF/RNase H-like domain"/>
    <property type="match status" value="1"/>
</dbReference>
<keyword evidence="3" id="KW-0540">Nuclease</keyword>
<dbReference type="Proteomes" id="UP000290189">
    <property type="component" value="Unassembled WGS sequence"/>
</dbReference>
<dbReference type="Pfam" id="PF03652">
    <property type="entry name" value="RuvX"/>
    <property type="match status" value="1"/>
</dbReference>
<evidence type="ECO:0000313" key="6">
    <source>
        <dbReference type="EMBL" id="CEP02517.1"/>
    </source>
</evidence>
<keyword evidence="4" id="KW-0378">Hydrolase</keyword>
<dbReference type="GO" id="GO:0004518">
    <property type="term" value="F:nuclease activity"/>
    <property type="evidence" value="ECO:0007669"/>
    <property type="project" value="UniProtKB-KW"/>
</dbReference>
<proteinExistence type="inferred from homology"/>
<name>A0A0G4J4S3_PLABS</name>
<reference evidence="7 9" key="2">
    <citation type="submission" date="2018-03" db="EMBL/GenBank/DDBJ databases">
        <authorList>
            <person name="Fogelqvist J."/>
        </authorList>
    </citation>
    <scope>NUCLEOTIDE SEQUENCE [LARGE SCALE GENOMIC DNA]</scope>
</reference>
<evidence type="ECO:0000256" key="1">
    <source>
        <dbReference type="ARBA" id="ARBA00022490"/>
    </source>
</evidence>
<dbReference type="PANTHER" id="PTHR33317:SF4">
    <property type="entry name" value="POLYNUCLEOTIDYL TRANSFERASE, RIBONUCLEASE H-LIKE SUPERFAMILY PROTEIN"/>
    <property type="match status" value="1"/>
</dbReference>
<evidence type="ECO:0000259" key="5">
    <source>
        <dbReference type="SMART" id="SM00732"/>
    </source>
</evidence>
<evidence type="ECO:0000256" key="2">
    <source>
        <dbReference type="ARBA" id="ARBA00022517"/>
    </source>
</evidence>
<dbReference type="SMART" id="SM00732">
    <property type="entry name" value="YqgFc"/>
    <property type="match status" value="1"/>
</dbReference>
<dbReference type="EMBL" id="OVEO01000019">
    <property type="protein sequence ID" value="SPR01730.1"/>
    <property type="molecule type" value="Genomic_DNA"/>
</dbReference>
<dbReference type="AlphaFoldDB" id="A0A0G4J4S3"/>
<dbReference type="OMA" id="IMQFASA"/>
<dbReference type="Proteomes" id="UP000039324">
    <property type="component" value="Unassembled WGS sequence"/>
</dbReference>
<protein>
    <recommendedName>
        <fullName evidence="5">YqgF/RNase H-like domain-containing protein</fullName>
    </recommendedName>
</protein>
<evidence type="ECO:0000313" key="8">
    <source>
        <dbReference type="Proteomes" id="UP000039324"/>
    </source>
</evidence>
<organism evidence="6 8">
    <name type="scientific">Plasmodiophora brassicae</name>
    <name type="common">Clubroot disease agent</name>
    <dbReference type="NCBI Taxonomy" id="37360"/>
    <lineage>
        <taxon>Eukaryota</taxon>
        <taxon>Sar</taxon>
        <taxon>Rhizaria</taxon>
        <taxon>Endomyxa</taxon>
        <taxon>Phytomyxea</taxon>
        <taxon>Plasmodiophorida</taxon>
        <taxon>Plasmodiophoridae</taxon>
        <taxon>Plasmodiophora</taxon>
    </lineage>
</organism>
<dbReference type="SUPFAM" id="SSF53098">
    <property type="entry name" value="Ribonuclease H-like"/>
    <property type="match status" value="1"/>
</dbReference>
<dbReference type="EMBL" id="CDSF01000130">
    <property type="protein sequence ID" value="CEP02517.1"/>
    <property type="molecule type" value="Genomic_DNA"/>
</dbReference>
<reference evidence="6 8" key="1">
    <citation type="submission" date="2015-02" db="EMBL/GenBank/DDBJ databases">
        <authorList>
            <person name="Chooi Y.-H."/>
        </authorList>
    </citation>
    <scope>NUCLEOTIDE SEQUENCE [LARGE SCALE GENOMIC DNA]</scope>
    <source>
        <strain evidence="6">E3</strain>
    </source>
</reference>
<dbReference type="GO" id="GO:0000967">
    <property type="term" value="P:rRNA 5'-end processing"/>
    <property type="evidence" value="ECO:0007669"/>
    <property type="project" value="TreeGrafter"/>
</dbReference>
<dbReference type="CDD" id="cd16964">
    <property type="entry name" value="YqgF"/>
    <property type="match status" value="1"/>
</dbReference>
<keyword evidence="7" id="KW-0496">Mitochondrion</keyword>
<accession>A0A0G4J4S3</accession>
<gene>
    <name evidence="6" type="ORF">PBRA_009101</name>
    <name evidence="7" type="ORF">PLBR_LOCUS8945</name>
</gene>
<sequence length="221" mass="24266">MDVSHVLRLLRSVQDGLSTRNMRLLGVDVGLRRVGLARSDLAARIAFPAGCVSRPGHLLIGSATSRWMSGTLSNSDIMQFASAYKAIADRCRAEPTDVVVVGYPLQDDGTPGPACRSVGTFVDGLRRWCRATLPPVVFWDERCSTARVNADAWALGRRQSLVGDGHVDGAAAAMVLQSLLDAYHDGFYAGADEPDTVFTEHLDDALRERRRRLRQYKHDLD</sequence>
<keyword evidence="8" id="KW-1185">Reference proteome</keyword>
<evidence type="ECO:0000313" key="9">
    <source>
        <dbReference type="Proteomes" id="UP000290189"/>
    </source>
</evidence>
<evidence type="ECO:0000313" key="7">
    <source>
        <dbReference type="EMBL" id="SPR01730.1"/>
    </source>
</evidence>
<dbReference type="OrthoDB" id="10261669at2759"/>
<evidence type="ECO:0000256" key="4">
    <source>
        <dbReference type="ARBA" id="ARBA00022801"/>
    </source>
</evidence>
<keyword evidence="1" id="KW-0963">Cytoplasm</keyword>
<dbReference type="InterPro" id="IPR005227">
    <property type="entry name" value="YqgF"/>
</dbReference>
<keyword evidence="2" id="KW-0690">Ribosome biogenesis</keyword>
<geneLocation type="mitochondrion" evidence="7"/>
<dbReference type="InterPro" id="IPR037027">
    <property type="entry name" value="YqgF/RNaseH-like_dom_sf"/>
</dbReference>
<dbReference type="GO" id="GO:0016787">
    <property type="term" value="F:hydrolase activity"/>
    <property type="evidence" value="ECO:0007669"/>
    <property type="project" value="UniProtKB-KW"/>
</dbReference>